<gene>
    <name evidence="1" type="ORF">L873DRAFT_1811009</name>
</gene>
<organism evidence="1 2">
    <name type="scientific">Choiromyces venosus 120613-1</name>
    <dbReference type="NCBI Taxonomy" id="1336337"/>
    <lineage>
        <taxon>Eukaryota</taxon>
        <taxon>Fungi</taxon>
        <taxon>Dikarya</taxon>
        <taxon>Ascomycota</taxon>
        <taxon>Pezizomycotina</taxon>
        <taxon>Pezizomycetes</taxon>
        <taxon>Pezizales</taxon>
        <taxon>Tuberaceae</taxon>
        <taxon>Choiromyces</taxon>
    </lineage>
</organism>
<evidence type="ECO:0000313" key="1">
    <source>
        <dbReference type="EMBL" id="RPA96660.1"/>
    </source>
</evidence>
<keyword evidence="2" id="KW-1185">Reference proteome</keyword>
<reference evidence="1 2" key="1">
    <citation type="journal article" date="2018" name="Nat. Ecol. Evol.">
        <title>Pezizomycetes genomes reveal the molecular basis of ectomycorrhizal truffle lifestyle.</title>
        <authorList>
            <person name="Murat C."/>
            <person name="Payen T."/>
            <person name="Noel B."/>
            <person name="Kuo A."/>
            <person name="Morin E."/>
            <person name="Chen J."/>
            <person name="Kohler A."/>
            <person name="Krizsan K."/>
            <person name="Balestrini R."/>
            <person name="Da Silva C."/>
            <person name="Montanini B."/>
            <person name="Hainaut M."/>
            <person name="Levati E."/>
            <person name="Barry K.W."/>
            <person name="Belfiori B."/>
            <person name="Cichocki N."/>
            <person name="Clum A."/>
            <person name="Dockter R.B."/>
            <person name="Fauchery L."/>
            <person name="Guy J."/>
            <person name="Iotti M."/>
            <person name="Le Tacon F."/>
            <person name="Lindquist E.A."/>
            <person name="Lipzen A."/>
            <person name="Malagnac F."/>
            <person name="Mello A."/>
            <person name="Molinier V."/>
            <person name="Miyauchi S."/>
            <person name="Poulain J."/>
            <person name="Riccioni C."/>
            <person name="Rubini A."/>
            <person name="Sitrit Y."/>
            <person name="Splivallo R."/>
            <person name="Traeger S."/>
            <person name="Wang M."/>
            <person name="Zifcakova L."/>
            <person name="Wipf D."/>
            <person name="Zambonelli A."/>
            <person name="Paolocci F."/>
            <person name="Nowrousian M."/>
            <person name="Ottonello S."/>
            <person name="Baldrian P."/>
            <person name="Spatafora J.W."/>
            <person name="Henrissat B."/>
            <person name="Nagy L.G."/>
            <person name="Aury J.M."/>
            <person name="Wincker P."/>
            <person name="Grigoriev I.V."/>
            <person name="Bonfante P."/>
            <person name="Martin F.M."/>
        </authorList>
    </citation>
    <scope>NUCLEOTIDE SEQUENCE [LARGE SCALE GENOMIC DNA]</scope>
    <source>
        <strain evidence="1 2">120613-1</strain>
    </source>
</reference>
<name>A0A3N4JJR2_9PEZI</name>
<evidence type="ECO:0000313" key="2">
    <source>
        <dbReference type="Proteomes" id="UP000276215"/>
    </source>
</evidence>
<dbReference type="EMBL" id="ML120412">
    <property type="protein sequence ID" value="RPA96660.1"/>
    <property type="molecule type" value="Genomic_DNA"/>
</dbReference>
<proteinExistence type="predicted"/>
<dbReference type="AlphaFoldDB" id="A0A3N4JJR2"/>
<sequence>MISTKFGNPVAERFTSLKAMQIEDKLVPQGESSSAISAFQECKDLVLTKLEVRPYAAPYRKKKDK</sequence>
<dbReference type="Proteomes" id="UP000276215">
    <property type="component" value="Unassembled WGS sequence"/>
</dbReference>
<protein>
    <submittedName>
        <fullName evidence="1">Uncharacterized protein</fullName>
    </submittedName>
</protein>
<accession>A0A3N4JJR2</accession>